<dbReference type="Pfam" id="PF06585">
    <property type="entry name" value="JHBP"/>
    <property type="match status" value="1"/>
</dbReference>
<protein>
    <submittedName>
        <fullName evidence="1">Uncharacterized protein</fullName>
    </submittedName>
</protein>
<dbReference type="PANTHER" id="PTHR11008">
    <property type="entry name" value="PROTEIN TAKEOUT-LIKE PROTEIN"/>
    <property type="match status" value="1"/>
</dbReference>
<evidence type="ECO:0000313" key="2">
    <source>
        <dbReference type="Proteomes" id="UP000494106"/>
    </source>
</evidence>
<dbReference type="SMART" id="SM00700">
    <property type="entry name" value="JHBP"/>
    <property type="match status" value="1"/>
</dbReference>
<dbReference type="AlphaFoldDB" id="A0A8S1APR7"/>
<accession>A0A8S1APR7</accession>
<dbReference type="PANTHER" id="PTHR11008:SF9">
    <property type="entry name" value="PROTEIN TAKEOUT-LIKE PROTEIN"/>
    <property type="match status" value="1"/>
</dbReference>
<dbReference type="Gene3D" id="3.15.10.30">
    <property type="entry name" value="Haemolymph juvenile hormone binding protein"/>
    <property type="match status" value="1"/>
</dbReference>
<evidence type="ECO:0000313" key="1">
    <source>
        <dbReference type="EMBL" id="CAB3248397.1"/>
    </source>
</evidence>
<dbReference type="Proteomes" id="UP000494106">
    <property type="component" value="Unassembled WGS sequence"/>
</dbReference>
<dbReference type="OrthoDB" id="7969776at2759"/>
<gene>
    <name evidence="1" type="ORF">APLA_LOCUS11689</name>
</gene>
<dbReference type="EMBL" id="CADEBC010000534">
    <property type="protein sequence ID" value="CAB3248397.1"/>
    <property type="molecule type" value="Genomic_DNA"/>
</dbReference>
<reference evidence="1 2" key="1">
    <citation type="submission" date="2020-04" db="EMBL/GenBank/DDBJ databases">
        <authorList>
            <person name="Wallbank WR R."/>
            <person name="Pardo Diaz C."/>
            <person name="Kozak K."/>
            <person name="Martin S."/>
            <person name="Jiggins C."/>
            <person name="Moest M."/>
            <person name="Warren A I."/>
            <person name="Byers J.R.P. K."/>
            <person name="Montejo-Kovacevich G."/>
            <person name="Yen C E."/>
        </authorList>
    </citation>
    <scope>NUCLEOTIDE SEQUENCE [LARGE SCALE GENOMIC DNA]</scope>
</reference>
<keyword evidence="2" id="KW-1185">Reference proteome</keyword>
<organism evidence="1 2">
    <name type="scientific">Arctia plantaginis</name>
    <name type="common">Wood tiger moth</name>
    <name type="synonym">Phalaena plantaginis</name>
    <dbReference type="NCBI Taxonomy" id="874455"/>
    <lineage>
        <taxon>Eukaryota</taxon>
        <taxon>Metazoa</taxon>
        <taxon>Ecdysozoa</taxon>
        <taxon>Arthropoda</taxon>
        <taxon>Hexapoda</taxon>
        <taxon>Insecta</taxon>
        <taxon>Pterygota</taxon>
        <taxon>Neoptera</taxon>
        <taxon>Endopterygota</taxon>
        <taxon>Lepidoptera</taxon>
        <taxon>Glossata</taxon>
        <taxon>Ditrysia</taxon>
        <taxon>Noctuoidea</taxon>
        <taxon>Erebidae</taxon>
        <taxon>Arctiinae</taxon>
        <taxon>Arctia</taxon>
    </lineage>
</organism>
<dbReference type="InterPro" id="IPR038606">
    <property type="entry name" value="To_sf"/>
</dbReference>
<sequence length="294" mass="32902">MDTDSKEEGDRDWRLIQKMKLILILAMCGSVVAARKILNSSSSEQNTVIREAPERSWIINETVNALIRQLIKFVRHLIKHGSEAFGIPILDPLQIDKLNITVPLAFLSLELNLEKILVTGLSNFLIHQSRLSVPELSYDVDMTIPSMVVSAEHYYLFGNLFLSISLYGEGKAVFKVDGLRFRGKIYLKQSDDGTAVIIDRVEKTSFTISSFKSQLTGTVGGEDIDALVNTIIEAVLEGYVNSVQGYIASLIAIWLPKALNPTLEKLDTWKYLAPFLRPINRNQDPSYSTAILIT</sequence>
<comment type="caution">
    <text evidence="1">The sequence shown here is derived from an EMBL/GenBank/DDBJ whole genome shotgun (WGS) entry which is preliminary data.</text>
</comment>
<proteinExistence type="predicted"/>
<dbReference type="InterPro" id="IPR010562">
    <property type="entry name" value="Haemolymph_juvenile_hormone-bd"/>
</dbReference>
<name>A0A8S1APR7_ARCPL</name>